<keyword evidence="1" id="KW-1133">Transmembrane helix</keyword>
<feature type="transmembrane region" description="Helical" evidence="1">
    <location>
        <begin position="16"/>
        <end position="35"/>
    </location>
</feature>
<name>A0A6L2ZVB7_9LACT</name>
<evidence type="ECO:0000313" key="2">
    <source>
        <dbReference type="EMBL" id="GFO51982.1"/>
    </source>
</evidence>
<dbReference type="Proteomes" id="UP000504756">
    <property type="component" value="Unassembled WGS sequence"/>
</dbReference>
<accession>A0A6L2ZVB7</accession>
<keyword evidence="1" id="KW-0812">Transmembrane</keyword>
<keyword evidence="1" id="KW-0472">Membrane</keyword>
<dbReference type="AlphaFoldDB" id="A0A6L2ZVB7"/>
<sequence>MNKNLNPLNWTKKQPIIGGAVAIVLIGGVTTGIIANANHKAEVRKIEQLKKIKLKKLK</sequence>
<proteinExistence type="predicted"/>
<dbReference type="EMBL" id="BLXU01000007">
    <property type="protein sequence ID" value="GFO51982.1"/>
    <property type="molecule type" value="Genomic_DNA"/>
</dbReference>
<evidence type="ECO:0000313" key="3">
    <source>
        <dbReference type="Proteomes" id="UP000504756"/>
    </source>
</evidence>
<organism evidence="2 3">
    <name type="scientific">Lactococcus garvieae</name>
    <dbReference type="NCBI Taxonomy" id="1363"/>
    <lineage>
        <taxon>Bacteria</taxon>
        <taxon>Bacillati</taxon>
        <taxon>Bacillota</taxon>
        <taxon>Bacilli</taxon>
        <taxon>Lactobacillales</taxon>
        <taxon>Streptococcaceae</taxon>
        <taxon>Lactococcus</taxon>
    </lineage>
</organism>
<evidence type="ECO:0000256" key="1">
    <source>
        <dbReference type="SAM" id="Phobius"/>
    </source>
</evidence>
<comment type="caution">
    <text evidence="2">The sequence shown here is derived from an EMBL/GenBank/DDBJ whole genome shotgun (WGS) entry which is preliminary data.</text>
</comment>
<gene>
    <name evidence="2" type="ORF">ikelab_12570</name>
</gene>
<dbReference type="RefSeq" id="WP_230315162.1">
    <property type="nucleotide sequence ID" value="NZ_BLXU01000007.1"/>
</dbReference>
<protein>
    <submittedName>
        <fullName evidence="2">Uncharacterized protein</fullName>
    </submittedName>
</protein>
<reference evidence="2 3" key="1">
    <citation type="submission" date="2020-06" db="EMBL/GenBank/DDBJ databases">
        <title>Draft genome sequence of Lactic acid bacteria from Okinawan-style tofu.</title>
        <authorList>
            <person name="Takara I."/>
            <person name="Ikematsu S."/>
        </authorList>
    </citation>
    <scope>NUCLEOTIDE SEQUENCE [LARGE SCALE GENOMIC DNA]</scope>
    <source>
        <strain evidence="3">lg38</strain>
    </source>
</reference>